<dbReference type="InterPro" id="IPR020841">
    <property type="entry name" value="PKS_Beta-ketoAc_synthase_dom"/>
</dbReference>
<dbReference type="SMART" id="SM00825">
    <property type="entry name" value="PKS_KS"/>
    <property type="match status" value="1"/>
</dbReference>
<dbReference type="Gene3D" id="3.40.47.10">
    <property type="match status" value="1"/>
</dbReference>
<comment type="similarity">
    <text evidence="2 4">Belongs to the thiolase-like superfamily. Beta-ketoacyl-ACP synthases family.</text>
</comment>
<dbReference type="PANTHER" id="PTHR11712:SF336">
    <property type="entry name" value="3-OXOACYL-[ACYL-CARRIER-PROTEIN] SYNTHASE, MITOCHONDRIAL"/>
    <property type="match status" value="1"/>
</dbReference>
<comment type="pathway">
    <text evidence="1">Lipid metabolism; fatty acid biosynthesis.</text>
</comment>
<dbReference type="RefSeq" id="WP_310127150.1">
    <property type="nucleotide sequence ID" value="NZ_JAVDQV010000021.1"/>
</dbReference>
<dbReference type="EC" id="2.3.1.179" evidence="6"/>
<dbReference type="SUPFAM" id="SSF53901">
    <property type="entry name" value="Thiolase-like"/>
    <property type="match status" value="2"/>
</dbReference>
<evidence type="ECO:0000313" key="7">
    <source>
        <dbReference type="Proteomes" id="UP001264340"/>
    </source>
</evidence>
<proteinExistence type="inferred from homology"/>
<dbReference type="PANTHER" id="PTHR11712">
    <property type="entry name" value="POLYKETIDE SYNTHASE-RELATED"/>
    <property type="match status" value="1"/>
</dbReference>
<dbReference type="CDD" id="cd00834">
    <property type="entry name" value="KAS_I_II"/>
    <property type="match status" value="1"/>
</dbReference>
<evidence type="ECO:0000256" key="4">
    <source>
        <dbReference type="RuleBase" id="RU003694"/>
    </source>
</evidence>
<keyword evidence="3 4" id="KW-0808">Transferase</keyword>
<dbReference type="InterPro" id="IPR014031">
    <property type="entry name" value="Ketoacyl_synth_C"/>
</dbReference>
<dbReference type="PROSITE" id="PS52004">
    <property type="entry name" value="KS3_2"/>
    <property type="match status" value="1"/>
</dbReference>
<gene>
    <name evidence="6" type="ORF">J2804_006272</name>
</gene>
<dbReference type="EMBL" id="JAVDRP010000025">
    <property type="protein sequence ID" value="MDR6412836.1"/>
    <property type="molecule type" value="Genomic_DNA"/>
</dbReference>
<protein>
    <submittedName>
        <fullName evidence="6">3-oxoacyl-[acyl-carrier-protein] synthase II</fullName>
        <ecNumber evidence="6">2.3.1.179</ecNumber>
    </submittedName>
</protein>
<dbReference type="Pfam" id="PF00109">
    <property type="entry name" value="ketoacyl-synt"/>
    <property type="match status" value="1"/>
</dbReference>
<name>A0ABU1M1F5_9BURK</name>
<sequence length="383" mass="39569">MRVVVTGMGALSSAGRDVCELDHALRESRSGIAPFGLNEDGYPPHGIAGRVATRAPAGVPRGQAMLDQVFDEAISQAGLEGRLAGARLYLGTIHGHLDDWSAARAGQPPDTPDNIVALPWSFTAQMGKHGLRPSDSTLISTACTASAVAVGLALDALRAGSASVAVVAGVEVMSLFLYDGFVALRALGKECRPFDARHDGLVLGEGAAALILETESHARRRGAHALAEIVGYGFGLDSSSLTAPDPSGAGAAAAMREALADARLAEPPRYVNAHGTGTKHNDNMECAALRRVFGANVGELAVSSTKPLMGHLCGAAGVTEVICSILALRGGYMPATLGLDTPEGRWDDIDFVRGGPREARFDNVLSLNSGFGGTNSAVVVQRA</sequence>
<feature type="domain" description="Ketosynthase family 3 (KS3)" evidence="5">
    <location>
        <begin position="1"/>
        <end position="382"/>
    </location>
</feature>
<keyword evidence="6" id="KW-0012">Acyltransferase</keyword>
<evidence type="ECO:0000256" key="1">
    <source>
        <dbReference type="ARBA" id="ARBA00005194"/>
    </source>
</evidence>
<evidence type="ECO:0000313" key="6">
    <source>
        <dbReference type="EMBL" id="MDR6412836.1"/>
    </source>
</evidence>
<accession>A0ABU1M1F5</accession>
<dbReference type="InterPro" id="IPR000794">
    <property type="entry name" value="Beta-ketoacyl_synthase"/>
</dbReference>
<keyword evidence="7" id="KW-1185">Reference proteome</keyword>
<dbReference type="InterPro" id="IPR014030">
    <property type="entry name" value="Ketoacyl_synth_N"/>
</dbReference>
<organism evidence="6 7">
    <name type="scientific">Paraburkholderia terricola</name>
    <dbReference type="NCBI Taxonomy" id="169427"/>
    <lineage>
        <taxon>Bacteria</taxon>
        <taxon>Pseudomonadati</taxon>
        <taxon>Pseudomonadota</taxon>
        <taxon>Betaproteobacteria</taxon>
        <taxon>Burkholderiales</taxon>
        <taxon>Burkholderiaceae</taxon>
        <taxon>Paraburkholderia</taxon>
    </lineage>
</organism>
<evidence type="ECO:0000256" key="3">
    <source>
        <dbReference type="ARBA" id="ARBA00022679"/>
    </source>
</evidence>
<evidence type="ECO:0000256" key="2">
    <source>
        <dbReference type="ARBA" id="ARBA00008467"/>
    </source>
</evidence>
<reference evidence="6 7" key="1">
    <citation type="submission" date="2023-07" db="EMBL/GenBank/DDBJ databases">
        <title>Sorghum-associated microbial communities from plants grown in Nebraska, USA.</title>
        <authorList>
            <person name="Schachtman D."/>
        </authorList>
    </citation>
    <scope>NUCLEOTIDE SEQUENCE [LARGE SCALE GENOMIC DNA]</scope>
    <source>
        <strain evidence="6 7">DS1316</strain>
    </source>
</reference>
<evidence type="ECO:0000259" key="5">
    <source>
        <dbReference type="PROSITE" id="PS52004"/>
    </source>
</evidence>
<dbReference type="Pfam" id="PF02801">
    <property type="entry name" value="Ketoacyl-synt_C"/>
    <property type="match status" value="1"/>
</dbReference>
<comment type="caution">
    <text evidence="6">The sequence shown here is derived from an EMBL/GenBank/DDBJ whole genome shotgun (WGS) entry which is preliminary data.</text>
</comment>
<dbReference type="InterPro" id="IPR016039">
    <property type="entry name" value="Thiolase-like"/>
</dbReference>
<dbReference type="GO" id="GO:0004315">
    <property type="term" value="F:3-oxoacyl-[acyl-carrier-protein] synthase activity"/>
    <property type="evidence" value="ECO:0007669"/>
    <property type="project" value="UniProtKB-EC"/>
</dbReference>
<dbReference type="Proteomes" id="UP001264340">
    <property type="component" value="Unassembled WGS sequence"/>
</dbReference>